<evidence type="ECO:0000313" key="2">
    <source>
        <dbReference type="Proteomes" id="UP000814140"/>
    </source>
</evidence>
<protein>
    <submittedName>
        <fullName evidence="1">Uncharacterized protein</fullName>
    </submittedName>
</protein>
<comment type="caution">
    <text evidence="1">The sequence shown here is derived from an EMBL/GenBank/DDBJ whole genome shotgun (WGS) entry which is preliminary data.</text>
</comment>
<proteinExistence type="predicted"/>
<sequence length="544" mass="59839">MASGVSVELNVDGANTSRLTNSYQAAYKDFYGLPSLPPCVYKSGPAWREHPGSYRITREARPVYDHPIADQWRAIGTRIYQLLDSQGVKWTSIDPVAFSEEGKVEPFCPIVMWIGVRPESLFYEAAVVAAEAIKKMLAEAGFPEIEVAFRESVVTRSVASGPKLLPFNPLRDPVPELLKPFTPTLGLSIAPLETPYHEGTGALYIRVGNTDKRIALLTAAHVARPPSVFAHTGTSHSQSSQAVEEIVAPGDLGYSTAVTNILSAIDDLTRSIDIWNDNISRLPEQPTEGEEDDETGDIRQEYVDLVNKAKKKTEKITMLHDEVTRFRAVPTQRTIGFVLHVESISVGAAPHQFTRDWALIELYKEKIVWDSFKGNKVYVGENLSPSDYGSIMFPRSEDRAGYKYPRDGLLQACGVVQDEEMRSPQQRSANGAKCLHVVKNGLATGTTVGRVNGLYSFTRVCTEAGAEQTSLEVAVLPYDRKRGAFSAPGDSGAIVLERGGRIVGMLTGGGGTAGEIDISYLTPYWWLEEQIQKVFPDSYLYDVV</sequence>
<reference evidence="1" key="2">
    <citation type="journal article" date="2022" name="New Phytol.">
        <title>Evolutionary transition to the ectomycorrhizal habit in the genomes of a hyperdiverse lineage of mushroom-forming fungi.</title>
        <authorList>
            <person name="Looney B."/>
            <person name="Miyauchi S."/>
            <person name="Morin E."/>
            <person name="Drula E."/>
            <person name="Courty P.E."/>
            <person name="Kohler A."/>
            <person name="Kuo A."/>
            <person name="LaButti K."/>
            <person name="Pangilinan J."/>
            <person name="Lipzen A."/>
            <person name="Riley R."/>
            <person name="Andreopoulos W."/>
            <person name="He G."/>
            <person name="Johnson J."/>
            <person name="Nolan M."/>
            <person name="Tritt A."/>
            <person name="Barry K.W."/>
            <person name="Grigoriev I.V."/>
            <person name="Nagy L.G."/>
            <person name="Hibbett D."/>
            <person name="Henrissat B."/>
            <person name="Matheny P.B."/>
            <person name="Labbe J."/>
            <person name="Martin F.M."/>
        </authorList>
    </citation>
    <scope>NUCLEOTIDE SEQUENCE</scope>
    <source>
        <strain evidence="1">HHB10654</strain>
    </source>
</reference>
<keyword evidence="2" id="KW-1185">Reference proteome</keyword>
<gene>
    <name evidence="1" type="ORF">BV25DRAFT_1831935</name>
</gene>
<reference evidence="1" key="1">
    <citation type="submission" date="2021-03" db="EMBL/GenBank/DDBJ databases">
        <authorList>
            <consortium name="DOE Joint Genome Institute"/>
            <person name="Ahrendt S."/>
            <person name="Looney B.P."/>
            <person name="Miyauchi S."/>
            <person name="Morin E."/>
            <person name="Drula E."/>
            <person name="Courty P.E."/>
            <person name="Chicoki N."/>
            <person name="Fauchery L."/>
            <person name="Kohler A."/>
            <person name="Kuo A."/>
            <person name="Labutti K."/>
            <person name="Pangilinan J."/>
            <person name="Lipzen A."/>
            <person name="Riley R."/>
            <person name="Andreopoulos W."/>
            <person name="He G."/>
            <person name="Johnson J."/>
            <person name="Barry K.W."/>
            <person name="Grigoriev I.V."/>
            <person name="Nagy L."/>
            <person name="Hibbett D."/>
            <person name="Henrissat B."/>
            <person name="Matheny P.B."/>
            <person name="Labbe J."/>
            <person name="Martin F."/>
        </authorList>
    </citation>
    <scope>NUCLEOTIDE SEQUENCE</scope>
    <source>
        <strain evidence="1">HHB10654</strain>
    </source>
</reference>
<organism evidence="1 2">
    <name type="scientific">Artomyces pyxidatus</name>
    <dbReference type="NCBI Taxonomy" id="48021"/>
    <lineage>
        <taxon>Eukaryota</taxon>
        <taxon>Fungi</taxon>
        <taxon>Dikarya</taxon>
        <taxon>Basidiomycota</taxon>
        <taxon>Agaricomycotina</taxon>
        <taxon>Agaricomycetes</taxon>
        <taxon>Russulales</taxon>
        <taxon>Auriscalpiaceae</taxon>
        <taxon>Artomyces</taxon>
    </lineage>
</organism>
<dbReference type="EMBL" id="MU277259">
    <property type="protein sequence ID" value="KAI0056726.1"/>
    <property type="molecule type" value="Genomic_DNA"/>
</dbReference>
<dbReference type="Proteomes" id="UP000814140">
    <property type="component" value="Unassembled WGS sequence"/>
</dbReference>
<accession>A0ACB8SLG2</accession>
<evidence type="ECO:0000313" key="1">
    <source>
        <dbReference type="EMBL" id="KAI0056726.1"/>
    </source>
</evidence>
<name>A0ACB8SLG2_9AGAM</name>